<name>A0A2S6GLT3_9PSEU</name>
<proteinExistence type="predicted"/>
<evidence type="ECO:0000259" key="2">
    <source>
        <dbReference type="Pfam" id="PF01047"/>
    </source>
</evidence>
<feature type="region of interest" description="Disordered" evidence="1">
    <location>
        <begin position="105"/>
        <end position="139"/>
    </location>
</feature>
<dbReference type="InterPro" id="IPR036388">
    <property type="entry name" value="WH-like_DNA-bd_sf"/>
</dbReference>
<gene>
    <name evidence="3" type="ORF">CLV40_111104</name>
</gene>
<dbReference type="Pfam" id="PF01047">
    <property type="entry name" value="MarR"/>
    <property type="match status" value="1"/>
</dbReference>
<evidence type="ECO:0000313" key="4">
    <source>
        <dbReference type="Proteomes" id="UP000239203"/>
    </source>
</evidence>
<dbReference type="AlphaFoldDB" id="A0A2S6GLT3"/>
<feature type="compositionally biased region" description="Basic and acidic residues" evidence="1">
    <location>
        <begin position="176"/>
        <end position="194"/>
    </location>
</feature>
<dbReference type="Gene3D" id="1.10.10.10">
    <property type="entry name" value="Winged helix-like DNA-binding domain superfamily/Winged helix DNA-binding domain"/>
    <property type="match status" value="1"/>
</dbReference>
<feature type="domain" description="HTH marR-type" evidence="2">
    <location>
        <begin position="52"/>
        <end position="92"/>
    </location>
</feature>
<evidence type="ECO:0000256" key="1">
    <source>
        <dbReference type="SAM" id="MobiDB-lite"/>
    </source>
</evidence>
<comment type="caution">
    <text evidence="3">The sequence shown here is derived from an EMBL/GenBank/DDBJ whole genome shotgun (WGS) entry which is preliminary data.</text>
</comment>
<feature type="region of interest" description="Disordered" evidence="1">
    <location>
        <begin position="1"/>
        <end position="23"/>
    </location>
</feature>
<reference evidence="3 4" key="1">
    <citation type="submission" date="2018-02" db="EMBL/GenBank/DDBJ databases">
        <title>Genomic Encyclopedia of Archaeal and Bacterial Type Strains, Phase II (KMG-II): from individual species to whole genera.</title>
        <authorList>
            <person name="Goeker M."/>
        </authorList>
    </citation>
    <scope>NUCLEOTIDE SEQUENCE [LARGE SCALE GENOMIC DNA]</scope>
    <source>
        <strain evidence="3 4">YU 961-1</strain>
    </source>
</reference>
<sequence>MKGRRTPPPPNPRNTTGTGTGTRFTTCGNTAATPAAAQTTATTSTFAPPFRLRVQDLAEAIGLNQSSVSRLVTRLEQAGLTDRVLCADDRRGIHPMITEHWRERGCSPPHWTRPPRTRPWPTGRPAPPGDDALRADDPAPAVVGHRVAVRRRGAGTGVGAGVAEGSAGATGACPTQRDRLGEAGRGGSGRERTRPCGAQATDVHRRRRARGDRVGRDGDLRRPRRPRLAGADQGQDGGEDRRGVRRSACPPRGCRRTPGEHHTSPIGGHLGACSPICRTRRRKSALSRPLRAGFG</sequence>
<organism evidence="3 4">
    <name type="scientific">Actinokineospora auranticolor</name>
    <dbReference type="NCBI Taxonomy" id="155976"/>
    <lineage>
        <taxon>Bacteria</taxon>
        <taxon>Bacillati</taxon>
        <taxon>Actinomycetota</taxon>
        <taxon>Actinomycetes</taxon>
        <taxon>Pseudonocardiales</taxon>
        <taxon>Pseudonocardiaceae</taxon>
        <taxon>Actinokineospora</taxon>
    </lineage>
</organism>
<feature type="compositionally biased region" description="Basic and acidic residues" evidence="1">
    <location>
        <begin position="211"/>
        <end position="221"/>
    </location>
</feature>
<dbReference type="Proteomes" id="UP000239203">
    <property type="component" value="Unassembled WGS sequence"/>
</dbReference>
<dbReference type="GO" id="GO:0003700">
    <property type="term" value="F:DNA-binding transcription factor activity"/>
    <property type="evidence" value="ECO:0007669"/>
    <property type="project" value="InterPro"/>
</dbReference>
<feature type="compositionally biased region" description="Low complexity" evidence="1">
    <location>
        <begin position="13"/>
        <end position="23"/>
    </location>
</feature>
<feature type="region of interest" description="Disordered" evidence="1">
    <location>
        <begin position="156"/>
        <end position="274"/>
    </location>
</feature>
<evidence type="ECO:0000313" key="3">
    <source>
        <dbReference type="EMBL" id="PPK66140.1"/>
    </source>
</evidence>
<dbReference type="InterPro" id="IPR000835">
    <property type="entry name" value="HTH_MarR-typ"/>
</dbReference>
<keyword evidence="4" id="KW-1185">Reference proteome</keyword>
<dbReference type="InterPro" id="IPR036390">
    <property type="entry name" value="WH_DNA-bd_sf"/>
</dbReference>
<accession>A0A2S6GLT3</accession>
<feature type="compositionally biased region" description="Pro residues" evidence="1">
    <location>
        <begin position="1"/>
        <end position="12"/>
    </location>
</feature>
<feature type="compositionally biased region" description="Low complexity" evidence="1">
    <location>
        <begin position="163"/>
        <end position="172"/>
    </location>
</feature>
<dbReference type="SUPFAM" id="SSF46785">
    <property type="entry name" value="Winged helix' DNA-binding domain"/>
    <property type="match status" value="1"/>
</dbReference>
<dbReference type="EMBL" id="PTIX01000011">
    <property type="protein sequence ID" value="PPK66140.1"/>
    <property type="molecule type" value="Genomic_DNA"/>
</dbReference>
<protein>
    <submittedName>
        <fullName evidence="3">MarR family protein</fullName>
    </submittedName>
</protein>